<feature type="domain" description="Thioredoxin-like fold" evidence="3">
    <location>
        <begin position="79"/>
        <end position="176"/>
    </location>
</feature>
<organism evidence="4 5">
    <name type="scientific">Zopfia rhizophila CBS 207.26</name>
    <dbReference type="NCBI Taxonomy" id="1314779"/>
    <lineage>
        <taxon>Eukaryota</taxon>
        <taxon>Fungi</taxon>
        <taxon>Dikarya</taxon>
        <taxon>Ascomycota</taxon>
        <taxon>Pezizomycotina</taxon>
        <taxon>Dothideomycetes</taxon>
        <taxon>Dothideomycetes incertae sedis</taxon>
        <taxon>Zopfiaceae</taxon>
        <taxon>Zopfia</taxon>
    </lineage>
</organism>
<keyword evidence="5" id="KW-1185">Reference proteome</keyword>
<feature type="domain" description="Metaxin glutathione S-transferase" evidence="2">
    <location>
        <begin position="227"/>
        <end position="295"/>
    </location>
</feature>
<dbReference type="EMBL" id="ML994619">
    <property type="protein sequence ID" value="KAF2190207.1"/>
    <property type="molecule type" value="Genomic_DNA"/>
</dbReference>
<dbReference type="PANTHER" id="PTHR12289:SF44">
    <property type="entry name" value="OUTER MEMBRANE PROTEIN (SAM35), PUTATIVE (AFU_ORTHOLOGUE AFUA_1G13180)-RELATED"/>
    <property type="match status" value="1"/>
</dbReference>
<protein>
    <recommendedName>
        <fullName evidence="6">Mitochondrial outer membrane protein</fullName>
    </recommendedName>
</protein>
<dbReference type="GO" id="GO:0007005">
    <property type="term" value="P:mitochondrion organization"/>
    <property type="evidence" value="ECO:0007669"/>
    <property type="project" value="TreeGrafter"/>
</dbReference>
<dbReference type="Pfam" id="PF17171">
    <property type="entry name" value="GST_C_6"/>
    <property type="match status" value="1"/>
</dbReference>
<feature type="region of interest" description="Disordered" evidence="1">
    <location>
        <begin position="1"/>
        <end position="23"/>
    </location>
</feature>
<evidence type="ECO:0000313" key="5">
    <source>
        <dbReference type="Proteomes" id="UP000800200"/>
    </source>
</evidence>
<evidence type="ECO:0000256" key="1">
    <source>
        <dbReference type="SAM" id="MobiDB-lite"/>
    </source>
</evidence>
<dbReference type="AlphaFoldDB" id="A0A6A6EDW6"/>
<evidence type="ECO:0000313" key="4">
    <source>
        <dbReference type="EMBL" id="KAF2190207.1"/>
    </source>
</evidence>
<name>A0A6A6EDW6_9PEZI</name>
<dbReference type="PANTHER" id="PTHR12289">
    <property type="entry name" value="METAXIN RELATED"/>
    <property type="match status" value="1"/>
</dbReference>
<sequence length="303" mass="34281">MPPENIERDEDPQNDNRHQPSRSLFTVPAPIERLFDRFPLLTYPANDLPLRAPRNRNEHVLYVFITLDGASAGAPSYNPGCLKWQTYLKFCNVNFRVVSSNNHASPSGALPFLLPLSSDTSKTAQAIPSSKLQKWTMSNSTTAVEEPSDLRYEAYLSLLDHRIRRAWLYTLYLSPNFTSIVEPLYILPASVNSIVRLTIAHQLRTAAENELLKFSAVVTPDTLYKEAEEAFAALEILLEHNTWFFGAEKPGLFDASVFAYTHLVMDENLGNGWIDTRLHDAVLQSKNLVSHRNRILTTYFPSA</sequence>
<dbReference type="GO" id="GO:0001401">
    <property type="term" value="C:SAM complex"/>
    <property type="evidence" value="ECO:0007669"/>
    <property type="project" value="TreeGrafter"/>
</dbReference>
<gene>
    <name evidence="4" type="ORF">K469DRAFT_561452</name>
</gene>
<dbReference type="Proteomes" id="UP000800200">
    <property type="component" value="Unassembled WGS sequence"/>
</dbReference>
<dbReference type="Pfam" id="PF17172">
    <property type="entry name" value="GST_N_4"/>
    <property type="match status" value="1"/>
</dbReference>
<dbReference type="InterPro" id="IPR012336">
    <property type="entry name" value="Thioredoxin-like_fold"/>
</dbReference>
<proteinExistence type="predicted"/>
<evidence type="ECO:0000259" key="3">
    <source>
        <dbReference type="Pfam" id="PF17172"/>
    </source>
</evidence>
<evidence type="ECO:0000259" key="2">
    <source>
        <dbReference type="Pfam" id="PF17171"/>
    </source>
</evidence>
<evidence type="ECO:0008006" key="6">
    <source>
        <dbReference type="Google" id="ProtNLM"/>
    </source>
</evidence>
<dbReference type="InterPro" id="IPR050931">
    <property type="entry name" value="Mito_Protein_Transport_Metaxin"/>
</dbReference>
<dbReference type="OrthoDB" id="198787at2759"/>
<reference evidence="4" key="1">
    <citation type="journal article" date="2020" name="Stud. Mycol.">
        <title>101 Dothideomycetes genomes: a test case for predicting lifestyles and emergence of pathogens.</title>
        <authorList>
            <person name="Haridas S."/>
            <person name="Albert R."/>
            <person name="Binder M."/>
            <person name="Bloem J."/>
            <person name="Labutti K."/>
            <person name="Salamov A."/>
            <person name="Andreopoulos B."/>
            <person name="Baker S."/>
            <person name="Barry K."/>
            <person name="Bills G."/>
            <person name="Bluhm B."/>
            <person name="Cannon C."/>
            <person name="Castanera R."/>
            <person name="Culley D."/>
            <person name="Daum C."/>
            <person name="Ezra D."/>
            <person name="Gonzalez J."/>
            <person name="Henrissat B."/>
            <person name="Kuo A."/>
            <person name="Liang C."/>
            <person name="Lipzen A."/>
            <person name="Lutzoni F."/>
            <person name="Magnuson J."/>
            <person name="Mondo S."/>
            <person name="Nolan M."/>
            <person name="Ohm R."/>
            <person name="Pangilinan J."/>
            <person name="Park H.-J."/>
            <person name="Ramirez L."/>
            <person name="Alfaro M."/>
            <person name="Sun H."/>
            <person name="Tritt A."/>
            <person name="Yoshinaga Y."/>
            <person name="Zwiers L.-H."/>
            <person name="Turgeon B."/>
            <person name="Goodwin S."/>
            <person name="Spatafora J."/>
            <person name="Crous P."/>
            <person name="Grigoriev I."/>
        </authorList>
    </citation>
    <scope>NUCLEOTIDE SEQUENCE</scope>
    <source>
        <strain evidence="4">CBS 207.26</strain>
    </source>
</reference>
<accession>A0A6A6EDW6</accession>
<dbReference type="InterPro" id="IPR033468">
    <property type="entry name" value="Metaxin_GST"/>
</dbReference>